<proteinExistence type="predicted"/>
<dbReference type="AlphaFoldDB" id="A0AAQ4F2G1"/>
<evidence type="ECO:0000313" key="3">
    <source>
        <dbReference type="Proteomes" id="UP001321473"/>
    </source>
</evidence>
<sequence length="71" mass="7490">MYARRAGSRAAAAGCGRRRTAQLPAPPREMPLARASQSAPTPLPAGRREAEGSPRDAVKVRDHRTAPTASV</sequence>
<feature type="compositionally biased region" description="Low complexity" evidence="1">
    <location>
        <begin position="1"/>
        <end position="15"/>
    </location>
</feature>
<dbReference type="EMBL" id="JARKHS020007823">
    <property type="protein sequence ID" value="KAK8781287.1"/>
    <property type="molecule type" value="Genomic_DNA"/>
</dbReference>
<organism evidence="2 3">
    <name type="scientific">Amblyomma americanum</name>
    <name type="common">Lone star tick</name>
    <dbReference type="NCBI Taxonomy" id="6943"/>
    <lineage>
        <taxon>Eukaryota</taxon>
        <taxon>Metazoa</taxon>
        <taxon>Ecdysozoa</taxon>
        <taxon>Arthropoda</taxon>
        <taxon>Chelicerata</taxon>
        <taxon>Arachnida</taxon>
        <taxon>Acari</taxon>
        <taxon>Parasitiformes</taxon>
        <taxon>Ixodida</taxon>
        <taxon>Ixodoidea</taxon>
        <taxon>Ixodidae</taxon>
        <taxon>Amblyomminae</taxon>
        <taxon>Amblyomma</taxon>
    </lineage>
</organism>
<evidence type="ECO:0000256" key="1">
    <source>
        <dbReference type="SAM" id="MobiDB-lite"/>
    </source>
</evidence>
<evidence type="ECO:0000313" key="2">
    <source>
        <dbReference type="EMBL" id="KAK8781287.1"/>
    </source>
</evidence>
<keyword evidence="3" id="KW-1185">Reference proteome</keyword>
<accession>A0AAQ4F2G1</accession>
<reference evidence="2 3" key="1">
    <citation type="journal article" date="2023" name="Arcadia Sci">
        <title>De novo assembly of a long-read Amblyomma americanum tick genome.</title>
        <authorList>
            <person name="Chou S."/>
            <person name="Poskanzer K.E."/>
            <person name="Rollins M."/>
            <person name="Thuy-Boun P.S."/>
        </authorList>
    </citation>
    <scope>NUCLEOTIDE SEQUENCE [LARGE SCALE GENOMIC DNA]</scope>
    <source>
        <strain evidence="2">F_SG_1</strain>
        <tissue evidence="2">Salivary glands</tissue>
    </source>
</reference>
<feature type="compositionally biased region" description="Basic and acidic residues" evidence="1">
    <location>
        <begin position="46"/>
        <end position="65"/>
    </location>
</feature>
<dbReference type="Proteomes" id="UP001321473">
    <property type="component" value="Unassembled WGS sequence"/>
</dbReference>
<gene>
    <name evidence="2" type="ORF">V5799_017378</name>
</gene>
<name>A0AAQ4F2G1_AMBAM</name>
<feature type="region of interest" description="Disordered" evidence="1">
    <location>
        <begin position="1"/>
        <end position="71"/>
    </location>
</feature>
<comment type="caution">
    <text evidence="2">The sequence shown here is derived from an EMBL/GenBank/DDBJ whole genome shotgun (WGS) entry which is preliminary data.</text>
</comment>
<protein>
    <submittedName>
        <fullName evidence="2">Uncharacterized protein</fullName>
    </submittedName>
</protein>